<dbReference type="InterPro" id="IPR014525">
    <property type="entry name" value="ETR"/>
</dbReference>
<evidence type="ECO:0000256" key="21">
    <source>
        <dbReference type="ARBA" id="ARBA00062048"/>
    </source>
</evidence>
<dbReference type="CDD" id="cd19933">
    <property type="entry name" value="REC_ETR-like"/>
    <property type="match status" value="1"/>
</dbReference>
<evidence type="ECO:0000256" key="6">
    <source>
        <dbReference type="ARBA" id="ARBA00022692"/>
    </source>
</evidence>
<dbReference type="InterPro" id="IPR011006">
    <property type="entry name" value="CheY-like_superfamily"/>
</dbReference>
<gene>
    <name evidence="32" type="ORF">MERR_LOCUS102</name>
</gene>
<feature type="transmembrane region" description="Helical" evidence="28">
    <location>
        <begin position="101"/>
        <end position="120"/>
    </location>
</feature>
<dbReference type="AlphaFoldDB" id="A0A6D2HGT3"/>
<feature type="cross-link" description="Glycyl lysine isopeptide (Lys-Gly) (interchain with G-Cter in ubiquitin)" evidence="25">
    <location>
        <position position="781"/>
    </location>
</feature>
<reference evidence="32" key="1">
    <citation type="submission" date="2020-01" db="EMBL/GenBank/DDBJ databases">
        <authorList>
            <person name="Mishra B."/>
        </authorList>
    </citation>
    <scope>NUCLEOTIDE SEQUENCE [LARGE SCALE GENOMIC DNA]</scope>
</reference>
<feature type="transmembrane region" description="Helical" evidence="28">
    <location>
        <begin position="140"/>
        <end position="161"/>
    </location>
</feature>
<keyword evidence="12 22" id="KW-0067">ATP-binding</keyword>
<keyword evidence="18 24" id="KW-1015">Disulfide bond</keyword>
<protein>
    <recommendedName>
        <fullName evidence="22">Ethylene receptor</fullName>
    </recommendedName>
</protein>
<evidence type="ECO:0000256" key="29">
    <source>
        <dbReference type="SAM" id="SignalP"/>
    </source>
</evidence>
<comment type="function">
    <text evidence="22">May act early in the ethylene signal transduction pathway, possibly as an ethylene receptor, or as a regulator of the pathway.</text>
</comment>
<accession>A0A6D2HGT3</accession>
<dbReference type="Gene3D" id="3.30.450.40">
    <property type="match status" value="1"/>
</dbReference>
<evidence type="ECO:0000256" key="14">
    <source>
        <dbReference type="ARBA" id="ARBA00022989"/>
    </source>
</evidence>
<keyword evidence="29" id="KW-0732">Signal</keyword>
<evidence type="ECO:0000256" key="11">
    <source>
        <dbReference type="ARBA" id="ARBA00022824"/>
    </source>
</evidence>
<evidence type="ECO:0000256" key="1">
    <source>
        <dbReference type="ARBA" id="ARBA00004477"/>
    </source>
</evidence>
<evidence type="ECO:0000256" key="7">
    <source>
        <dbReference type="ARBA" id="ARBA00022723"/>
    </source>
</evidence>
<evidence type="ECO:0000256" key="13">
    <source>
        <dbReference type="ARBA" id="ARBA00022843"/>
    </source>
</evidence>
<dbReference type="Gene3D" id="3.40.50.2300">
    <property type="match status" value="1"/>
</dbReference>
<dbReference type="PIRSF" id="PIRSF026389">
    <property type="entry name" value="Ethyln_sen_HK"/>
    <property type="match status" value="1"/>
</dbReference>
<evidence type="ECO:0000256" key="28">
    <source>
        <dbReference type="SAM" id="Phobius"/>
    </source>
</evidence>
<keyword evidence="13" id="KW-0832">Ubl conjugation</keyword>
<dbReference type="GO" id="GO:0046872">
    <property type="term" value="F:metal ion binding"/>
    <property type="evidence" value="ECO:0007669"/>
    <property type="project" value="UniProtKB-UniRule"/>
</dbReference>
<dbReference type="GO" id="GO:0004674">
    <property type="term" value="F:protein serine/threonine kinase activity"/>
    <property type="evidence" value="ECO:0007669"/>
    <property type="project" value="UniProtKB-ARBA"/>
</dbReference>
<dbReference type="PANTHER" id="PTHR24423">
    <property type="entry name" value="TWO-COMPONENT SENSOR HISTIDINE KINASE"/>
    <property type="match status" value="1"/>
</dbReference>
<organism evidence="32 33">
    <name type="scientific">Microthlaspi erraticum</name>
    <dbReference type="NCBI Taxonomy" id="1685480"/>
    <lineage>
        <taxon>Eukaryota</taxon>
        <taxon>Viridiplantae</taxon>
        <taxon>Streptophyta</taxon>
        <taxon>Embryophyta</taxon>
        <taxon>Tracheophyta</taxon>
        <taxon>Spermatophyta</taxon>
        <taxon>Magnoliopsida</taxon>
        <taxon>eudicotyledons</taxon>
        <taxon>Gunneridae</taxon>
        <taxon>Pentapetalae</taxon>
        <taxon>rosids</taxon>
        <taxon>malvids</taxon>
        <taxon>Brassicales</taxon>
        <taxon>Brassicaceae</taxon>
        <taxon>Coluteocarpeae</taxon>
        <taxon>Microthlaspi</taxon>
    </lineage>
</organism>
<feature type="disulfide bond" description="Interchain" evidence="24">
    <location>
        <position position="53"/>
    </location>
</feature>
<keyword evidence="6 28" id="KW-0812">Transmembrane</keyword>
<evidence type="ECO:0000256" key="12">
    <source>
        <dbReference type="ARBA" id="ARBA00022840"/>
    </source>
</evidence>
<comment type="similarity">
    <text evidence="2 22">Belongs to the ethylene receptor family.</text>
</comment>
<dbReference type="SUPFAM" id="SSF52172">
    <property type="entry name" value="CheY-like"/>
    <property type="match status" value="1"/>
</dbReference>
<comment type="caution">
    <text evidence="32">The sequence shown here is derived from an EMBL/GenBank/DDBJ whole genome shotgun (WGS) entry which is preliminary data.</text>
</comment>
<keyword evidence="16 22" id="KW-0902">Two-component regulatory system</keyword>
<dbReference type="Pfam" id="PF00072">
    <property type="entry name" value="Response_reg"/>
    <property type="match status" value="1"/>
</dbReference>
<dbReference type="GO" id="GO:0051740">
    <property type="term" value="F:ethylene binding"/>
    <property type="evidence" value="ECO:0007669"/>
    <property type="project" value="UniProtKB-UniRule"/>
</dbReference>
<feature type="binding site" evidence="23">
    <location>
        <position position="113"/>
    </location>
    <ligand>
        <name>Cu cation</name>
        <dbReference type="ChEBI" id="CHEBI:23378"/>
    </ligand>
</feature>
<evidence type="ECO:0000256" key="23">
    <source>
        <dbReference type="PIRSR" id="PIRSR026389-2"/>
    </source>
</evidence>
<feature type="domain" description="Response regulatory" evidence="31">
    <location>
        <begin position="677"/>
        <end position="796"/>
    </location>
</feature>
<dbReference type="CDD" id="cd00082">
    <property type="entry name" value="HisKA"/>
    <property type="match status" value="1"/>
</dbReference>
<dbReference type="Pfam" id="PF01590">
    <property type="entry name" value="GAF"/>
    <property type="match status" value="1"/>
</dbReference>
<dbReference type="Pfam" id="PF00512">
    <property type="entry name" value="HisKA"/>
    <property type="match status" value="1"/>
</dbReference>
<keyword evidence="15 22" id="KW-0186">Copper</keyword>
<keyword evidence="27" id="KW-0175">Coiled coil</keyword>
<dbReference type="Gene3D" id="1.10.287.130">
    <property type="match status" value="1"/>
</dbReference>
<dbReference type="CDD" id="cd16938">
    <property type="entry name" value="HATPase_ETR2_ERS2-EIN4-like"/>
    <property type="match status" value="1"/>
</dbReference>
<feature type="coiled-coil region" evidence="27">
    <location>
        <begin position="368"/>
        <end position="398"/>
    </location>
</feature>
<keyword evidence="11 22" id="KW-0256">Endoplasmic reticulum</keyword>
<keyword evidence="8 22" id="KW-0547">Nucleotide-binding</keyword>
<evidence type="ECO:0000256" key="4">
    <source>
        <dbReference type="ARBA" id="ARBA00022553"/>
    </source>
</evidence>
<dbReference type="SMART" id="SM00448">
    <property type="entry name" value="REC"/>
    <property type="match status" value="1"/>
</dbReference>
<evidence type="ECO:0000256" key="18">
    <source>
        <dbReference type="ARBA" id="ARBA00023157"/>
    </source>
</evidence>
<dbReference type="OrthoDB" id="60033at2759"/>
<comment type="function">
    <text evidence="20">Ethylene receptor related to bacterial two-component regulators. Acts as a redundant negative regulator of ethylene signaling.</text>
</comment>
<keyword evidence="19 22" id="KW-0675">Receptor</keyword>
<dbReference type="PROSITE" id="PS50110">
    <property type="entry name" value="RESPONSE_REGULATORY"/>
    <property type="match status" value="1"/>
</dbReference>
<dbReference type="EMBL" id="CACVBM020000011">
    <property type="protein sequence ID" value="CAA7012868.1"/>
    <property type="molecule type" value="Genomic_DNA"/>
</dbReference>
<evidence type="ECO:0000313" key="33">
    <source>
        <dbReference type="Proteomes" id="UP000467841"/>
    </source>
</evidence>
<keyword evidence="33" id="KW-1185">Reference proteome</keyword>
<evidence type="ECO:0000256" key="25">
    <source>
        <dbReference type="PIRSR" id="PIRSR026389-4"/>
    </source>
</evidence>
<dbReference type="FunFam" id="3.40.50.2300:FF:000240">
    <property type="entry name" value="Ethylene receptor"/>
    <property type="match status" value="1"/>
</dbReference>
<evidence type="ECO:0000256" key="9">
    <source>
        <dbReference type="ARBA" id="ARBA00022745"/>
    </source>
</evidence>
<feature type="chain" id="PRO_5025651512" description="Ethylene receptor" evidence="29">
    <location>
        <begin position="46"/>
        <end position="802"/>
    </location>
</feature>
<keyword evidence="7 22" id="KW-0479">Metal-binding</keyword>
<dbReference type="Proteomes" id="UP000467841">
    <property type="component" value="Unassembled WGS sequence"/>
</dbReference>
<evidence type="ECO:0000256" key="15">
    <source>
        <dbReference type="ARBA" id="ARBA00023008"/>
    </source>
</evidence>
<dbReference type="PROSITE" id="PS50109">
    <property type="entry name" value="HIS_KIN"/>
    <property type="match status" value="1"/>
</dbReference>
<dbReference type="InterPro" id="IPR029016">
    <property type="entry name" value="GAF-like_dom_sf"/>
</dbReference>
<dbReference type="GO" id="GO:0005524">
    <property type="term" value="F:ATP binding"/>
    <property type="evidence" value="ECO:0007669"/>
    <property type="project" value="UniProtKB-UniRule"/>
</dbReference>
<name>A0A6D2HGT3_9BRAS</name>
<dbReference type="InterPro" id="IPR005467">
    <property type="entry name" value="His_kinase_dom"/>
</dbReference>
<evidence type="ECO:0000313" key="32">
    <source>
        <dbReference type="EMBL" id="CAA7012868.1"/>
    </source>
</evidence>
<dbReference type="Gene3D" id="3.30.565.10">
    <property type="entry name" value="Histidine kinase-like ATPase, C-terminal domain"/>
    <property type="match status" value="1"/>
</dbReference>
<evidence type="ECO:0000256" key="5">
    <source>
        <dbReference type="ARBA" id="ARBA00022679"/>
    </source>
</evidence>
<dbReference type="PANTHER" id="PTHR24423:SF633">
    <property type="entry name" value="ETHYLENE RECEPTOR 2"/>
    <property type="match status" value="1"/>
</dbReference>
<dbReference type="SUPFAM" id="SSF55781">
    <property type="entry name" value="GAF domain-like"/>
    <property type="match status" value="1"/>
</dbReference>
<dbReference type="SMART" id="SM00065">
    <property type="entry name" value="GAF"/>
    <property type="match status" value="1"/>
</dbReference>
<evidence type="ECO:0000256" key="27">
    <source>
        <dbReference type="SAM" id="Coils"/>
    </source>
</evidence>
<dbReference type="InterPro" id="IPR003018">
    <property type="entry name" value="GAF"/>
</dbReference>
<dbReference type="FunFam" id="1.10.287.130:FF:000087">
    <property type="entry name" value="Ethylene receptor 4"/>
    <property type="match status" value="1"/>
</dbReference>
<keyword evidence="3" id="KW-1017">Isopeptide bond</keyword>
<dbReference type="SUPFAM" id="SSF47384">
    <property type="entry name" value="Homodimeric domain of signal transducing histidine kinase"/>
    <property type="match status" value="1"/>
</dbReference>
<evidence type="ECO:0000256" key="16">
    <source>
        <dbReference type="ARBA" id="ARBA00023012"/>
    </source>
</evidence>
<evidence type="ECO:0000259" key="31">
    <source>
        <dbReference type="PROSITE" id="PS50110"/>
    </source>
</evidence>
<evidence type="ECO:0000256" key="10">
    <source>
        <dbReference type="ARBA" id="ARBA00022777"/>
    </source>
</evidence>
<evidence type="ECO:0000256" key="8">
    <source>
        <dbReference type="ARBA" id="ARBA00022741"/>
    </source>
</evidence>
<dbReference type="GO" id="GO:0010105">
    <property type="term" value="P:negative regulation of ethylene-activated signaling pathway"/>
    <property type="evidence" value="ECO:0007669"/>
    <property type="project" value="UniProtKB-ARBA"/>
</dbReference>
<keyword evidence="4 26" id="KW-0597">Phosphoprotein</keyword>
<evidence type="ECO:0000259" key="30">
    <source>
        <dbReference type="PROSITE" id="PS50109"/>
    </source>
</evidence>
<keyword evidence="17 22" id="KW-0472">Membrane</keyword>
<dbReference type="InterPro" id="IPR003661">
    <property type="entry name" value="HisK_dim/P_dom"/>
</dbReference>
<evidence type="ECO:0000256" key="26">
    <source>
        <dbReference type="PROSITE-ProRule" id="PRU00169"/>
    </source>
</evidence>
<dbReference type="InterPro" id="IPR001789">
    <property type="entry name" value="Sig_transdc_resp-reg_receiver"/>
</dbReference>
<evidence type="ECO:0000256" key="17">
    <source>
        <dbReference type="ARBA" id="ARBA00023136"/>
    </source>
</evidence>
<proteinExistence type="inferred from homology"/>
<feature type="transmembrane region" description="Helical" evidence="28">
    <location>
        <begin position="75"/>
        <end position="94"/>
    </location>
</feature>
<feature type="domain" description="Histidine kinase" evidence="30">
    <location>
        <begin position="405"/>
        <end position="644"/>
    </location>
</feature>
<feature type="binding site" evidence="23">
    <location>
        <position position="117"/>
    </location>
    <ligand>
        <name>Cu cation</name>
        <dbReference type="ChEBI" id="CHEBI:23378"/>
    </ligand>
</feature>
<feature type="signal peptide" evidence="29">
    <location>
        <begin position="1"/>
        <end position="45"/>
    </location>
</feature>
<keyword evidence="14 28" id="KW-1133">Transmembrane helix</keyword>
<keyword evidence="5 22" id="KW-0808">Transferase</keyword>
<dbReference type="InterPro" id="IPR036097">
    <property type="entry name" value="HisK_dim/P_sf"/>
</dbReference>
<evidence type="ECO:0000256" key="3">
    <source>
        <dbReference type="ARBA" id="ARBA00022499"/>
    </source>
</evidence>
<dbReference type="GO" id="GO:0005789">
    <property type="term" value="C:endoplasmic reticulum membrane"/>
    <property type="evidence" value="ECO:0007669"/>
    <property type="project" value="UniProtKB-SubCell"/>
</dbReference>
<evidence type="ECO:0000256" key="2">
    <source>
        <dbReference type="ARBA" id="ARBA00009842"/>
    </source>
</evidence>
<evidence type="ECO:0000256" key="19">
    <source>
        <dbReference type="ARBA" id="ARBA00023170"/>
    </source>
</evidence>
<sequence length="802" mass="88747">MRSEKLHSLIQKNHVFQKVSIFIPEMVREVASVLLLLICVSPALAVSGGGCNCEDEGGSFWTTENILETQRVSDFLIAVAYFSIPIELLYFVSCSNVPFKWVLFEFIAFIVLCGMTHLLHGWTYSAHPFKLMMALTVFKMLTALVSCATAITLVTLIPLLLKVKVREFMLKKKAHELGREVGLILIQKETGFHVRMLTQEIRKSLDRHTILYTTLVELSKTLGLQNCAVWMESDGKMNLTHELRGRSGYDDNDGCSVSTEDLDVVRVRESDEVNVLSVDSLLARASGGCGGGEMEIGHVAAIRMPMLRVADFKGGGAAATEVIETCYAILVCVLPSGGEVRVWTWQEFEIVKVVADQVAVALSHAAVLEESQMMREKLAEQNRALQMAKRDAVRASQARNVLQKAMSEGMRRPMHSILGLLSMIQDEKLMSNEQKMVVDTMVKTGNVMSNLVGDAMDVSDGRFVTEMKPFSLHRTVREAACLARCLCLYNGFRFVVDAEKCLPENVVGDERRVFQVILHMVGSLVKPRKGGEGSLLVRFRVLKERGSLDRSDQRWAAWRSPASSTDGGVYIRFEMSVENDDDDDGSSSQSRDQEGGDVRFSGYGLGQDLSFGVCKKVVQLIQGNISVVPGSDGSPETMSLLLRFRRRHSISVHGSSESPAPDHQLHPNSNSMLRGLQVLLVDTNDSNRAVTRKLLEKLGCSVTAVSSGFDCLTVLAPGSSSSSSSFQVVVLDLQMAETDGYEVAMRIRSRSWPLIVAMTVSLDEEMWNKCMQVGINGVVRKPVVLRAMESELRRVLLQADQL</sequence>
<feature type="modified residue" description="4-aspartylphosphate" evidence="26">
    <location>
        <position position="732"/>
    </location>
</feature>
<keyword evidence="10 22" id="KW-0418">Kinase</keyword>
<dbReference type="Pfam" id="PF25487">
    <property type="entry name" value="ETR1_N"/>
    <property type="match status" value="1"/>
</dbReference>
<evidence type="ECO:0000256" key="22">
    <source>
        <dbReference type="PIRNR" id="PIRNR026389"/>
    </source>
</evidence>
<dbReference type="InterPro" id="IPR036890">
    <property type="entry name" value="HATPase_C_sf"/>
</dbReference>
<dbReference type="GO" id="GO:0038199">
    <property type="term" value="F:ethylene receptor activity"/>
    <property type="evidence" value="ECO:0007669"/>
    <property type="project" value="UniProtKB-UniRule"/>
</dbReference>
<comment type="cofactor">
    <cofactor evidence="23">
        <name>Cu cation</name>
        <dbReference type="ChEBI" id="CHEBI:23378"/>
    </cofactor>
    <text evidence="23">Binds 1 copper ion per dimer.</text>
</comment>
<evidence type="ECO:0000256" key="24">
    <source>
        <dbReference type="PIRSR" id="PIRSR026389-3"/>
    </source>
</evidence>
<comment type="subunit">
    <text evidence="21">Heteromer with ETR1. Binds to MRF3/ECIP1.</text>
</comment>
<evidence type="ECO:0000256" key="20">
    <source>
        <dbReference type="ARBA" id="ARBA00056860"/>
    </source>
</evidence>
<dbReference type="InterPro" id="IPR058544">
    <property type="entry name" value="ETR1_N"/>
</dbReference>
<keyword evidence="9 22" id="KW-0936">Ethylene signaling pathway</keyword>
<feature type="disulfide bond" description="Interchain" evidence="24">
    <location>
        <position position="51"/>
    </location>
</feature>
<comment type="subcellular location">
    <subcellularLocation>
        <location evidence="1">Endoplasmic reticulum membrane</location>
        <topology evidence="1">Multi-pass membrane protein</topology>
    </subcellularLocation>
</comment>
<dbReference type="GO" id="GO:0000155">
    <property type="term" value="F:phosphorelay sensor kinase activity"/>
    <property type="evidence" value="ECO:0007669"/>
    <property type="project" value="InterPro"/>
</dbReference>